<feature type="non-terminal residue" evidence="2">
    <location>
        <position position="309"/>
    </location>
</feature>
<accession>A0A816P5Y9</accession>
<evidence type="ECO:0000313" key="2">
    <source>
        <dbReference type="EMBL" id="CAF2044484.1"/>
    </source>
</evidence>
<dbReference type="InterPro" id="IPR013187">
    <property type="entry name" value="F-box-assoc_dom_typ3"/>
</dbReference>
<dbReference type="PANTHER" id="PTHR31111">
    <property type="entry name" value="BNAA05G37150D PROTEIN-RELATED"/>
    <property type="match status" value="1"/>
</dbReference>
<protein>
    <submittedName>
        <fullName evidence="2">(rape) hypothetical protein</fullName>
    </submittedName>
</protein>
<dbReference type="PANTHER" id="PTHR31111:SF130">
    <property type="entry name" value="F-BOX ASSOCIATED UBIQUITINATION EFFECTOR FAMILY PROTEIN"/>
    <property type="match status" value="1"/>
</dbReference>
<dbReference type="InterPro" id="IPR017451">
    <property type="entry name" value="F-box-assoc_interact_dom"/>
</dbReference>
<dbReference type="NCBIfam" id="TIGR01640">
    <property type="entry name" value="F_box_assoc_1"/>
    <property type="match status" value="1"/>
</dbReference>
<feature type="domain" description="F-box associated beta-propeller type 3" evidence="1">
    <location>
        <begin position="54"/>
        <end position="297"/>
    </location>
</feature>
<dbReference type="AlphaFoldDB" id="A0A816P5Y9"/>
<dbReference type="EMBL" id="HG994363">
    <property type="protein sequence ID" value="CAF2044484.1"/>
    <property type="molecule type" value="Genomic_DNA"/>
</dbReference>
<sequence length="309" mass="35767">IPSRTISSSRYSLDCLQSQLRGFEVMVFMLHRSYFTELFLTSSRTRPRLLFSGMESSKPVIFNPSTQHYVSLPKPRRRHCKYLGIFLGFDPIDNRFKVLWIRMTGKSTYKILTLGTGEMRWRNIQSPLNHEAYKPSICINGVLYYLALALSSSDSSHAPVLVCFDVRSEKLKFIDAEFFAYFRTKFINYKGRFRVSQWKNDVDGNIAELRVWVLQDIEKQKWSKNVYTLPAISELVGVAGATSTGDIVLSMGYRTSKPFYVSYFNLERNTLQSVEIQGFGECSDEDRYSVSVFVDYVEDLNLNDAKYFN</sequence>
<organism evidence="2">
    <name type="scientific">Brassica napus</name>
    <name type="common">Rape</name>
    <dbReference type="NCBI Taxonomy" id="3708"/>
    <lineage>
        <taxon>Eukaryota</taxon>
        <taxon>Viridiplantae</taxon>
        <taxon>Streptophyta</taxon>
        <taxon>Embryophyta</taxon>
        <taxon>Tracheophyta</taxon>
        <taxon>Spermatophyta</taxon>
        <taxon>Magnoliopsida</taxon>
        <taxon>eudicotyledons</taxon>
        <taxon>Gunneridae</taxon>
        <taxon>Pentapetalae</taxon>
        <taxon>rosids</taxon>
        <taxon>malvids</taxon>
        <taxon>Brassicales</taxon>
        <taxon>Brassicaceae</taxon>
        <taxon>Brassiceae</taxon>
        <taxon>Brassica</taxon>
    </lineage>
</organism>
<evidence type="ECO:0000259" key="1">
    <source>
        <dbReference type="Pfam" id="PF08268"/>
    </source>
</evidence>
<gene>
    <name evidence="2" type="ORF">DARMORV10_A09P35110.1</name>
</gene>
<dbReference type="Pfam" id="PF08268">
    <property type="entry name" value="FBA_3"/>
    <property type="match status" value="1"/>
</dbReference>
<proteinExistence type="predicted"/>
<reference evidence="2" key="1">
    <citation type="submission" date="2021-01" db="EMBL/GenBank/DDBJ databases">
        <authorList>
            <consortium name="Genoscope - CEA"/>
            <person name="William W."/>
        </authorList>
    </citation>
    <scope>NUCLEOTIDE SEQUENCE</scope>
</reference>
<name>A0A816P5Y9_BRANA</name>
<dbReference type="Proteomes" id="UP001295469">
    <property type="component" value="Chromosome A09"/>
</dbReference>